<keyword evidence="6" id="KW-1015">Disulfide bond</keyword>
<evidence type="ECO:0000313" key="11">
    <source>
        <dbReference type="EMBL" id="AGY30761.1"/>
    </source>
</evidence>
<dbReference type="PANTHER" id="PTHR46841:SF3">
    <property type="entry name" value="OX-2 MEMBRANE GLYCOPROTEIN"/>
    <property type="match status" value="1"/>
</dbReference>
<organism evidence="11 12">
    <name type="scientific">Retroperitoneal fibromatosis-associated herpesvirus</name>
    <dbReference type="NCBI Taxonomy" id="111469"/>
    <lineage>
        <taxon>Viruses</taxon>
        <taxon>Duplodnaviria</taxon>
        <taxon>Heunggongvirae</taxon>
        <taxon>Peploviricota</taxon>
        <taxon>Herviviricetes</taxon>
        <taxon>Herpesvirales</taxon>
        <taxon>Orthoherpesviridae</taxon>
        <taxon>Gammaherpesvirinae</taxon>
        <taxon>Rhadinovirus</taxon>
        <taxon>Rhadinovirus macacinegamma8</taxon>
        <taxon>Macacine gammaherpesvirus 8</taxon>
    </lineage>
</organism>
<keyword evidence="2 9" id="KW-0812">Transmembrane</keyword>
<evidence type="ECO:0000256" key="4">
    <source>
        <dbReference type="ARBA" id="ARBA00022989"/>
    </source>
</evidence>
<dbReference type="InterPro" id="IPR036179">
    <property type="entry name" value="Ig-like_dom_sf"/>
</dbReference>
<dbReference type="InterPro" id="IPR007110">
    <property type="entry name" value="Ig-like_dom"/>
</dbReference>
<evidence type="ECO:0000259" key="10">
    <source>
        <dbReference type="PROSITE" id="PS50835"/>
    </source>
</evidence>
<evidence type="ECO:0000256" key="5">
    <source>
        <dbReference type="ARBA" id="ARBA00023136"/>
    </source>
</evidence>
<evidence type="ECO:0000256" key="9">
    <source>
        <dbReference type="SAM" id="Phobius"/>
    </source>
</evidence>
<reference evidence="11 12" key="1">
    <citation type="journal article" date="2013" name="J. Virol.">
        <title>Next-Generation Sequence Analysis of the Genome of RFHVMn, the Macaque Homolog of Kaposi's Sarcoma (KS)-Associated Herpesvirus, from a KS-Like Tumor of a Pig-Tailed Macaque.</title>
        <authorList>
            <person name="Bruce A.G."/>
            <person name="Ryan J.T."/>
            <person name="Thomas M.J."/>
            <person name="Peng X."/>
            <person name="Grundhoff A."/>
            <person name="Tsai C.C."/>
            <person name="Rose T.M."/>
        </authorList>
    </citation>
    <scope>NUCLEOTIDE SEQUENCE [LARGE SCALE GENOMIC DNA]</scope>
    <source>
        <strain evidence="11">RFHVMnM78114</strain>
    </source>
</reference>
<dbReference type="InterPro" id="IPR003599">
    <property type="entry name" value="Ig_sub"/>
</dbReference>
<keyword evidence="8" id="KW-0393">Immunoglobulin domain</keyword>
<keyword evidence="7" id="KW-0325">Glycoprotein</keyword>
<dbReference type="InterPro" id="IPR047164">
    <property type="entry name" value="OX2G-like"/>
</dbReference>
<dbReference type="InterPro" id="IPR013783">
    <property type="entry name" value="Ig-like_fold"/>
</dbReference>
<dbReference type="Proteomes" id="UP000134372">
    <property type="component" value="Segment"/>
</dbReference>
<evidence type="ECO:0000256" key="1">
    <source>
        <dbReference type="ARBA" id="ARBA00004479"/>
    </source>
</evidence>
<protein>
    <submittedName>
        <fullName evidence="11">RF14</fullName>
    </submittedName>
</protein>
<dbReference type="RefSeq" id="YP_010084442.1">
    <property type="nucleotide sequence ID" value="NC_055135.1"/>
</dbReference>
<name>U5NJ05_9GAMA</name>
<dbReference type="PROSITE" id="PS50835">
    <property type="entry name" value="IG_LIKE"/>
    <property type="match status" value="1"/>
</dbReference>
<dbReference type="GO" id="GO:0034113">
    <property type="term" value="P:heterotypic cell-cell adhesion"/>
    <property type="evidence" value="ECO:0007669"/>
    <property type="project" value="TreeGrafter"/>
</dbReference>
<dbReference type="Pfam" id="PF07686">
    <property type="entry name" value="V-set"/>
    <property type="match status" value="1"/>
</dbReference>
<keyword evidence="12" id="KW-1185">Reference proteome</keyword>
<dbReference type="KEGG" id="vg:65099428"/>
<dbReference type="GO" id="GO:0098632">
    <property type="term" value="F:cell-cell adhesion mediator activity"/>
    <property type="evidence" value="ECO:0007669"/>
    <property type="project" value="InterPro"/>
</dbReference>
<comment type="subcellular location">
    <subcellularLocation>
        <location evidence="1">Membrane</location>
        <topology evidence="1">Single-pass type I membrane protein</topology>
    </subcellularLocation>
</comment>
<dbReference type="Gene3D" id="2.60.40.10">
    <property type="entry name" value="Immunoglobulins"/>
    <property type="match status" value="2"/>
</dbReference>
<feature type="transmembrane region" description="Helical" evidence="9">
    <location>
        <begin position="277"/>
        <end position="297"/>
    </location>
</feature>
<evidence type="ECO:0000256" key="6">
    <source>
        <dbReference type="ARBA" id="ARBA00023157"/>
    </source>
</evidence>
<dbReference type="EMBL" id="KF703446">
    <property type="protein sequence ID" value="AGY30761.1"/>
    <property type="molecule type" value="Genomic_DNA"/>
</dbReference>
<dbReference type="InterPro" id="IPR013106">
    <property type="entry name" value="Ig_V-set"/>
</dbReference>
<feature type="domain" description="Ig-like" evidence="10">
    <location>
        <begin position="79"/>
        <end position="156"/>
    </location>
</feature>
<dbReference type="GO" id="GO:0016020">
    <property type="term" value="C:membrane"/>
    <property type="evidence" value="ECO:0007669"/>
    <property type="project" value="UniProtKB-SubCell"/>
</dbReference>
<dbReference type="SMART" id="SM00409">
    <property type="entry name" value="IG"/>
    <property type="match status" value="1"/>
</dbReference>
<keyword evidence="5 9" id="KW-0472">Membrane</keyword>
<dbReference type="GeneID" id="65099428"/>
<evidence type="ECO:0000256" key="2">
    <source>
        <dbReference type="ARBA" id="ARBA00022692"/>
    </source>
</evidence>
<evidence type="ECO:0000256" key="8">
    <source>
        <dbReference type="ARBA" id="ARBA00023319"/>
    </source>
</evidence>
<evidence type="ECO:0000256" key="3">
    <source>
        <dbReference type="ARBA" id="ARBA00022729"/>
    </source>
</evidence>
<evidence type="ECO:0000256" key="7">
    <source>
        <dbReference type="ARBA" id="ARBA00023180"/>
    </source>
</evidence>
<dbReference type="SUPFAM" id="SSF48726">
    <property type="entry name" value="Immunoglobulin"/>
    <property type="match status" value="2"/>
</dbReference>
<evidence type="ECO:0000313" key="12">
    <source>
        <dbReference type="Proteomes" id="UP000134372"/>
    </source>
</evidence>
<dbReference type="SMART" id="SM00406">
    <property type="entry name" value="IGv"/>
    <property type="match status" value="1"/>
</dbReference>
<keyword evidence="4 9" id="KW-1133">Transmembrane helix</keyword>
<accession>U5NJ05</accession>
<proteinExistence type="predicted"/>
<dbReference type="PANTHER" id="PTHR46841">
    <property type="entry name" value="OX-2 MEMBRANE GLYCOPROTEIN"/>
    <property type="match status" value="1"/>
</dbReference>
<keyword evidence="3" id="KW-0732">Signal</keyword>
<sequence>MTDPVVMATWTAVKHDWRMFLLHREIPAVLLHSEYWKIFFAPLNTILGGRVGCQLAIYIFCIVGFAYGAEAGRLMGPLGGSASLTCQTPTEAEVLTVTWQKSGRESPENMATFSGSHGVVVQPGFLGKANITTSNPHNSTLTLYNLTAADEGCYICLFNTFGSGAKSCRVCLDVTAPPGGRIQVHTLYDGINVTCLAVGRPAPSLSWTGPGRNHSADEGCAPQANGTTLVWSTLFLPTARVDALLDFQCLIKSEGLTVALPVVLDADRASYNPAEEVTVICAFIALIVFYGVVWALYHFG</sequence>